<evidence type="ECO:0000256" key="3">
    <source>
        <dbReference type="SAM" id="SignalP"/>
    </source>
</evidence>
<dbReference type="PROSITE" id="PS51257">
    <property type="entry name" value="PROKAR_LIPOPROTEIN"/>
    <property type="match status" value="1"/>
</dbReference>
<evidence type="ECO:0000259" key="4">
    <source>
        <dbReference type="PROSITE" id="PS00498"/>
    </source>
</evidence>
<dbReference type="SUPFAM" id="SSF48056">
    <property type="entry name" value="Di-copper centre-containing domain"/>
    <property type="match status" value="1"/>
</dbReference>
<feature type="chain" id="PRO_5045460347" evidence="3">
    <location>
        <begin position="27"/>
        <end position="557"/>
    </location>
</feature>
<dbReference type="PANTHER" id="PTHR11474:SF76">
    <property type="entry name" value="SHKT DOMAIN-CONTAINING PROTEIN"/>
    <property type="match status" value="1"/>
</dbReference>
<evidence type="ECO:0000256" key="2">
    <source>
        <dbReference type="ARBA" id="ARBA00023008"/>
    </source>
</evidence>
<evidence type="ECO:0000256" key="1">
    <source>
        <dbReference type="ARBA" id="ARBA00022723"/>
    </source>
</evidence>
<dbReference type="Pfam" id="PF00264">
    <property type="entry name" value="Tyrosinase"/>
    <property type="match status" value="1"/>
</dbReference>
<protein>
    <submittedName>
        <fullName evidence="5">Tyrosinase family protein</fullName>
    </submittedName>
</protein>
<dbReference type="InterPro" id="IPR002227">
    <property type="entry name" value="Tyrosinase_Cu-bd"/>
</dbReference>
<dbReference type="Proteomes" id="UP000798808">
    <property type="component" value="Unassembled WGS sequence"/>
</dbReference>
<evidence type="ECO:0000313" key="5">
    <source>
        <dbReference type="EMBL" id="MTI28745.1"/>
    </source>
</evidence>
<dbReference type="PROSITE" id="PS00498">
    <property type="entry name" value="TYROSINASE_2"/>
    <property type="match status" value="1"/>
</dbReference>
<dbReference type="Gene3D" id="1.10.1280.10">
    <property type="entry name" value="Di-copper center containing domain from catechol oxidase"/>
    <property type="match status" value="1"/>
</dbReference>
<reference evidence="5 6" key="1">
    <citation type="submission" date="2019-02" db="EMBL/GenBank/DDBJ databases">
        <authorList>
            <person name="Goldberg S.R."/>
            <person name="Haltli B.A."/>
            <person name="Correa H."/>
            <person name="Russell K.G."/>
        </authorList>
    </citation>
    <scope>NUCLEOTIDE SEQUENCE [LARGE SCALE GENOMIC DNA]</scope>
    <source>
        <strain evidence="5 6">JCM 16186</strain>
    </source>
</reference>
<dbReference type="EMBL" id="SMLW01000671">
    <property type="protein sequence ID" value="MTI28745.1"/>
    <property type="molecule type" value="Genomic_DNA"/>
</dbReference>
<dbReference type="PANTHER" id="PTHR11474">
    <property type="entry name" value="TYROSINASE FAMILY MEMBER"/>
    <property type="match status" value="1"/>
</dbReference>
<dbReference type="InterPro" id="IPR008922">
    <property type="entry name" value="Di-copper_centre_dom_sf"/>
</dbReference>
<feature type="signal peptide" evidence="3">
    <location>
        <begin position="1"/>
        <end position="26"/>
    </location>
</feature>
<name>A0ABW9S031_9BACT</name>
<keyword evidence="6" id="KW-1185">Reference proteome</keyword>
<keyword evidence="2" id="KW-0186">Copper</keyword>
<organism evidence="5 6">
    <name type="scientific">Fulvivirga kasyanovii</name>
    <dbReference type="NCBI Taxonomy" id="396812"/>
    <lineage>
        <taxon>Bacteria</taxon>
        <taxon>Pseudomonadati</taxon>
        <taxon>Bacteroidota</taxon>
        <taxon>Cytophagia</taxon>
        <taxon>Cytophagales</taxon>
        <taxon>Fulvivirgaceae</taxon>
        <taxon>Fulvivirga</taxon>
    </lineage>
</organism>
<dbReference type="InterPro" id="IPR050316">
    <property type="entry name" value="Tyrosinase/Hemocyanin"/>
</dbReference>
<feature type="domain" description="Tyrosinase copper-binding" evidence="4">
    <location>
        <begin position="308"/>
        <end position="319"/>
    </location>
</feature>
<evidence type="ECO:0000313" key="6">
    <source>
        <dbReference type="Proteomes" id="UP000798808"/>
    </source>
</evidence>
<accession>A0ABW9S031</accession>
<sequence length="557" mass="62891">MKTWKFKLLFTLCACPVLFSCGPAENNSDTTTEVVEEVRYERVNADTSPDANKVLDLYAYGMAIIKKLDCTDPASWYYQGSMHSVPPRDEIEGPTVELCPPYDSVPPLRAWNSCPHMYPTHQQLNFLTWHRLYIYYYERNIRHHIAKGGEGLPGLGDSIANQFSLPYWDYTDQGNMPKPFTVKSYDFENVKLVDNPLYEIGRSPTLMDRQPIDYNSSDSIAVTLPDGSVKNLCIKTMEQALDVNDFLSLPDVSEFSRGLEDRLHNVMHDYIGGAVDSVDLAHDLYNRIYQSTKSGFGLMGQIPSAGFDPIFFLHHSNVDRMFAAWEATYGPITIEDMNTYAGKWDSIKHIYQFWDTPTNSWITYNSMQEMLDAAHAIDYTYEELPSVNKKMLSAQQKPKASQLVNEIVKKTPEVLGEVGKPHALALNNAKALKSNGGEARYTIEVSLKFGRNMFQQLAVFSIPSDMDWNACDLDDAYVHGVTAVFGSTHPMEHGGGHHAMGAMVKGQEFSHTFVFDVTEAVKKLPAGETLKVYVVPMNTQNGPDFYLSEIELYEHTF</sequence>
<dbReference type="RefSeq" id="WP_155176568.1">
    <property type="nucleotide sequence ID" value="NZ_BAAAFL010000049.1"/>
</dbReference>
<keyword evidence="1" id="KW-0479">Metal-binding</keyword>
<dbReference type="PRINTS" id="PR00092">
    <property type="entry name" value="TYROSINASE"/>
</dbReference>
<keyword evidence="3" id="KW-0732">Signal</keyword>
<proteinExistence type="predicted"/>
<gene>
    <name evidence="5" type="ORF">E1163_27550</name>
</gene>
<comment type="caution">
    <text evidence="5">The sequence shown here is derived from an EMBL/GenBank/DDBJ whole genome shotgun (WGS) entry which is preliminary data.</text>
</comment>